<dbReference type="InterPro" id="IPR050812">
    <property type="entry name" value="Preph/Arog_dehydrog"/>
</dbReference>
<dbReference type="PANTHER" id="PTHR21363:SF0">
    <property type="entry name" value="PREPHENATE DEHYDROGENASE [NADP(+)]"/>
    <property type="match status" value="1"/>
</dbReference>
<keyword evidence="14" id="KW-1185">Reference proteome</keyword>
<dbReference type="RefSeq" id="WP_176776416.1">
    <property type="nucleotide sequence ID" value="NZ_FNOE01000017.1"/>
</dbReference>
<sequence>MATITALNKLVIVGVGLIGGSFALALRKAGLVKHITGVGRSQANMQRAIELGVIDEIATDIASALNGADLVFLAMPVGQTASTLEKIAPHLHANTLVTDAGSTKQDVIAAARHHLSMQNRHHFVPGHPIAGAEHSGVQAAQADLYAHKHVILTPLPETSMAAVERVQQLWQACHAQVSLMPPDEHDRVLAATSHLPHILAFTLMNHLNHSTDDPESLLRFAGSGFRDFTRIASSSPEMWRDICLANREALLTQIEAYQTELNSLRELLKKNDADALEQAFSQARDIREGWLKKKTKD</sequence>
<evidence type="ECO:0000256" key="9">
    <source>
        <dbReference type="ARBA" id="ARBA00049260"/>
    </source>
</evidence>
<dbReference type="GO" id="GO:0006571">
    <property type="term" value="P:tyrosine biosynthetic process"/>
    <property type="evidence" value="ECO:0007669"/>
    <property type="project" value="UniProtKB-KW"/>
</dbReference>
<feature type="transmembrane region" description="Helical" evidence="11">
    <location>
        <begin position="6"/>
        <end position="26"/>
    </location>
</feature>
<keyword evidence="4" id="KW-0827">Tyrosine biosynthesis</keyword>
<keyword evidence="11" id="KW-0472">Membrane</keyword>
<dbReference type="FunFam" id="3.40.50.720:FF:000208">
    <property type="entry name" value="Prephenate dehydrogenase"/>
    <property type="match status" value="1"/>
</dbReference>
<keyword evidence="11" id="KW-0812">Transmembrane</keyword>
<evidence type="ECO:0000256" key="7">
    <source>
        <dbReference type="ARBA" id="ARBA00023027"/>
    </source>
</evidence>
<dbReference type="STRING" id="42354.SAMN05216333_10738"/>
<feature type="coiled-coil region" evidence="10">
    <location>
        <begin position="247"/>
        <end position="274"/>
    </location>
</feature>
<dbReference type="FunFam" id="1.10.3660.10:FF:000003">
    <property type="entry name" value="Prephenate dehydrogenase"/>
    <property type="match status" value="1"/>
</dbReference>
<dbReference type="GO" id="GO:0008977">
    <property type="term" value="F:prephenate dehydrogenase (NAD+) activity"/>
    <property type="evidence" value="ECO:0007669"/>
    <property type="project" value="UniProtKB-EC"/>
</dbReference>
<organism evidence="13 14">
    <name type="scientific">Nitrosomonas oligotropha</name>
    <dbReference type="NCBI Taxonomy" id="42354"/>
    <lineage>
        <taxon>Bacteria</taxon>
        <taxon>Pseudomonadati</taxon>
        <taxon>Pseudomonadota</taxon>
        <taxon>Betaproteobacteria</taxon>
        <taxon>Nitrosomonadales</taxon>
        <taxon>Nitrosomonadaceae</taxon>
        <taxon>Nitrosomonas</taxon>
    </lineage>
</organism>
<keyword evidence="11" id="KW-1133">Transmembrane helix</keyword>
<dbReference type="PANTHER" id="PTHR21363">
    <property type="entry name" value="PREPHENATE DEHYDROGENASE"/>
    <property type="match status" value="1"/>
</dbReference>
<protein>
    <recommendedName>
        <fullName evidence="3">prephenate dehydrogenase</fullName>
        <ecNumber evidence="3">1.3.1.12</ecNumber>
    </recommendedName>
</protein>
<evidence type="ECO:0000256" key="5">
    <source>
        <dbReference type="ARBA" id="ARBA00022605"/>
    </source>
</evidence>
<evidence type="ECO:0000259" key="12">
    <source>
        <dbReference type="PROSITE" id="PS51176"/>
    </source>
</evidence>
<evidence type="ECO:0000256" key="4">
    <source>
        <dbReference type="ARBA" id="ARBA00022498"/>
    </source>
</evidence>
<dbReference type="InterPro" id="IPR046825">
    <property type="entry name" value="PDH_C"/>
</dbReference>
<dbReference type="SUPFAM" id="SSF51735">
    <property type="entry name" value="NAD(P)-binding Rossmann-fold domains"/>
    <property type="match status" value="1"/>
</dbReference>
<dbReference type="GO" id="GO:0004665">
    <property type="term" value="F:prephenate dehydrogenase (NADP+) activity"/>
    <property type="evidence" value="ECO:0007669"/>
    <property type="project" value="InterPro"/>
</dbReference>
<evidence type="ECO:0000256" key="2">
    <source>
        <dbReference type="ARBA" id="ARBA00007964"/>
    </source>
</evidence>
<comment type="pathway">
    <text evidence="1">Amino-acid biosynthesis; L-tyrosine biosynthesis; (4-hydroxyphenyl)pyruvate from prephenate (NAD(+) route): step 1/1.</text>
</comment>
<keyword evidence="10" id="KW-0175">Coiled coil</keyword>
<name>A0A1H8NAI9_9PROT</name>
<evidence type="ECO:0000313" key="14">
    <source>
        <dbReference type="Proteomes" id="UP000198814"/>
    </source>
</evidence>
<evidence type="ECO:0000256" key="1">
    <source>
        <dbReference type="ARBA" id="ARBA00005067"/>
    </source>
</evidence>
<gene>
    <name evidence="13" type="ORF">SAMN05216333_10738</name>
</gene>
<evidence type="ECO:0000256" key="10">
    <source>
        <dbReference type="SAM" id="Coils"/>
    </source>
</evidence>
<evidence type="ECO:0000256" key="8">
    <source>
        <dbReference type="ARBA" id="ARBA00023141"/>
    </source>
</evidence>
<evidence type="ECO:0000256" key="11">
    <source>
        <dbReference type="SAM" id="Phobius"/>
    </source>
</evidence>
<keyword evidence="7" id="KW-0520">NAD</keyword>
<keyword evidence="8" id="KW-0057">Aromatic amino acid biosynthesis</keyword>
<evidence type="ECO:0000256" key="3">
    <source>
        <dbReference type="ARBA" id="ARBA00012068"/>
    </source>
</evidence>
<evidence type="ECO:0000256" key="6">
    <source>
        <dbReference type="ARBA" id="ARBA00023002"/>
    </source>
</evidence>
<dbReference type="InterPro" id="IPR003099">
    <property type="entry name" value="Prephen_DH"/>
</dbReference>
<dbReference type="Pfam" id="PF02153">
    <property type="entry name" value="PDH_N"/>
    <property type="match status" value="1"/>
</dbReference>
<dbReference type="InterPro" id="IPR008927">
    <property type="entry name" value="6-PGluconate_DH-like_C_sf"/>
</dbReference>
<proteinExistence type="inferred from homology"/>
<comment type="similarity">
    <text evidence="2">Belongs to the prephenate/arogenate dehydrogenase family.</text>
</comment>
<reference evidence="14" key="1">
    <citation type="submission" date="2016-10" db="EMBL/GenBank/DDBJ databases">
        <authorList>
            <person name="Varghese N."/>
            <person name="Submissions S."/>
        </authorList>
    </citation>
    <scope>NUCLEOTIDE SEQUENCE [LARGE SCALE GENOMIC DNA]</scope>
    <source>
        <strain evidence="14">Nm76</strain>
    </source>
</reference>
<comment type="catalytic activity">
    <reaction evidence="9">
        <text>prephenate + NAD(+) = 3-(4-hydroxyphenyl)pyruvate + CO2 + NADH</text>
        <dbReference type="Rhea" id="RHEA:13869"/>
        <dbReference type="ChEBI" id="CHEBI:16526"/>
        <dbReference type="ChEBI" id="CHEBI:29934"/>
        <dbReference type="ChEBI" id="CHEBI:36242"/>
        <dbReference type="ChEBI" id="CHEBI:57540"/>
        <dbReference type="ChEBI" id="CHEBI:57945"/>
        <dbReference type="EC" id="1.3.1.12"/>
    </reaction>
</comment>
<dbReference type="PROSITE" id="PS51176">
    <property type="entry name" value="PDH_ADH"/>
    <property type="match status" value="1"/>
</dbReference>
<dbReference type="Gene3D" id="1.10.3660.10">
    <property type="entry name" value="6-phosphogluconate dehydrogenase C-terminal like domain"/>
    <property type="match status" value="1"/>
</dbReference>
<keyword evidence="5" id="KW-0028">Amino-acid biosynthesis</keyword>
<dbReference type="Proteomes" id="UP000198814">
    <property type="component" value="Unassembled WGS sequence"/>
</dbReference>
<dbReference type="InterPro" id="IPR046826">
    <property type="entry name" value="PDH_N"/>
</dbReference>
<dbReference type="SUPFAM" id="SSF48179">
    <property type="entry name" value="6-phosphogluconate dehydrogenase C-terminal domain-like"/>
    <property type="match status" value="1"/>
</dbReference>
<evidence type="ECO:0000313" key="13">
    <source>
        <dbReference type="EMBL" id="SEO26587.1"/>
    </source>
</evidence>
<dbReference type="InterPro" id="IPR036291">
    <property type="entry name" value="NAD(P)-bd_dom_sf"/>
</dbReference>
<feature type="domain" description="Prephenate/arogenate dehydrogenase" evidence="12">
    <location>
        <begin position="8"/>
        <end position="297"/>
    </location>
</feature>
<dbReference type="EMBL" id="FODO01000007">
    <property type="protein sequence ID" value="SEO26587.1"/>
    <property type="molecule type" value="Genomic_DNA"/>
</dbReference>
<dbReference type="GO" id="GO:0070403">
    <property type="term" value="F:NAD+ binding"/>
    <property type="evidence" value="ECO:0007669"/>
    <property type="project" value="InterPro"/>
</dbReference>
<dbReference type="Pfam" id="PF20463">
    <property type="entry name" value="PDH_C"/>
    <property type="match status" value="1"/>
</dbReference>
<dbReference type="AlphaFoldDB" id="A0A1H8NAI9"/>
<dbReference type="Gene3D" id="3.40.50.720">
    <property type="entry name" value="NAD(P)-binding Rossmann-like Domain"/>
    <property type="match status" value="1"/>
</dbReference>
<keyword evidence="6" id="KW-0560">Oxidoreductase</keyword>
<dbReference type="EC" id="1.3.1.12" evidence="3"/>
<accession>A0A1H8NAI9</accession>